<feature type="transmembrane region" description="Helical" evidence="6">
    <location>
        <begin position="272"/>
        <end position="301"/>
    </location>
</feature>
<keyword evidence="9" id="KW-1185">Reference proteome</keyword>
<dbReference type="Gene3D" id="1.20.1250.20">
    <property type="entry name" value="MFS general substrate transporter like domains"/>
    <property type="match status" value="2"/>
</dbReference>
<dbReference type="PANTHER" id="PTHR16172">
    <property type="entry name" value="MAJOR FACILITATOR SUPERFAMILY DOMAIN-CONTAINING PROTEIN 6-LIKE"/>
    <property type="match status" value="1"/>
</dbReference>
<dbReference type="Pfam" id="PF12832">
    <property type="entry name" value="MFS_1_like"/>
    <property type="match status" value="1"/>
</dbReference>
<feature type="transmembrane region" description="Helical" evidence="6">
    <location>
        <begin position="52"/>
        <end position="74"/>
    </location>
</feature>
<dbReference type="AlphaFoldDB" id="A0AAV2R734"/>
<proteinExistence type="inferred from homology"/>
<accession>A0AAV2R734</accession>
<gene>
    <name evidence="8" type="ORF">MNOR_LOCUS20355</name>
</gene>
<feature type="domain" description="Major facilitator superfamily associated" evidence="7">
    <location>
        <begin position="54"/>
        <end position="335"/>
    </location>
</feature>
<evidence type="ECO:0000313" key="9">
    <source>
        <dbReference type="Proteomes" id="UP001497623"/>
    </source>
</evidence>
<organism evidence="8 9">
    <name type="scientific">Meganyctiphanes norvegica</name>
    <name type="common">Northern krill</name>
    <name type="synonym">Thysanopoda norvegica</name>
    <dbReference type="NCBI Taxonomy" id="48144"/>
    <lineage>
        <taxon>Eukaryota</taxon>
        <taxon>Metazoa</taxon>
        <taxon>Ecdysozoa</taxon>
        <taxon>Arthropoda</taxon>
        <taxon>Crustacea</taxon>
        <taxon>Multicrustacea</taxon>
        <taxon>Malacostraca</taxon>
        <taxon>Eumalacostraca</taxon>
        <taxon>Eucarida</taxon>
        <taxon>Euphausiacea</taxon>
        <taxon>Euphausiidae</taxon>
        <taxon>Meganyctiphanes</taxon>
    </lineage>
</organism>
<dbReference type="Proteomes" id="UP001497623">
    <property type="component" value="Unassembled WGS sequence"/>
</dbReference>
<feature type="transmembrane region" description="Helical" evidence="6">
    <location>
        <begin position="313"/>
        <end position="330"/>
    </location>
</feature>
<evidence type="ECO:0000256" key="6">
    <source>
        <dbReference type="SAM" id="Phobius"/>
    </source>
</evidence>
<dbReference type="EMBL" id="CAXKWB010015682">
    <property type="protein sequence ID" value="CAL4114181.1"/>
    <property type="molecule type" value="Genomic_DNA"/>
</dbReference>
<evidence type="ECO:0000256" key="2">
    <source>
        <dbReference type="ARBA" id="ARBA00005241"/>
    </source>
</evidence>
<keyword evidence="4 6" id="KW-1133">Transmembrane helix</keyword>
<protein>
    <recommendedName>
        <fullName evidence="7">Major facilitator superfamily associated domain-containing protein</fullName>
    </recommendedName>
</protein>
<comment type="subcellular location">
    <subcellularLocation>
        <location evidence="1">Membrane</location>
        <topology evidence="1">Multi-pass membrane protein</topology>
    </subcellularLocation>
</comment>
<feature type="transmembrane region" description="Helical" evidence="6">
    <location>
        <begin position="86"/>
        <end position="104"/>
    </location>
</feature>
<dbReference type="InterPro" id="IPR024989">
    <property type="entry name" value="MFS_assoc_dom"/>
</dbReference>
<evidence type="ECO:0000256" key="1">
    <source>
        <dbReference type="ARBA" id="ARBA00004141"/>
    </source>
</evidence>
<keyword evidence="5 6" id="KW-0472">Membrane</keyword>
<evidence type="ECO:0000256" key="3">
    <source>
        <dbReference type="ARBA" id="ARBA00022692"/>
    </source>
</evidence>
<name>A0AAV2R734_MEGNR</name>
<comment type="caution">
    <text evidence="8">The sequence shown here is derived from an EMBL/GenBank/DDBJ whole genome shotgun (WGS) entry which is preliminary data.</text>
</comment>
<dbReference type="SUPFAM" id="SSF103473">
    <property type="entry name" value="MFS general substrate transporter"/>
    <property type="match status" value="1"/>
</dbReference>
<feature type="transmembrane region" description="Helical" evidence="6">
    <location>
        <begin position="116"/>
        <end position="138"/>
    </location>
</feature>
<comment type="similarity">
    <text evidence="2">Belongs to the major facilitator superfamily. MFSD6 family.</text>
</comment>
<sequence length="338" mass="37973">MEEFQSNTSIYAMKVASDGKKEDLSNGVKMQYTRENWLPWLKQELRIKKELLPIKLISFMWSGGMAAFLPYLTLHMQEIGLTYEQIGIIYAVLPVSSLMGPPIAGLFADRTGKYKLVLLITMIMSAVMHTLLLLVPVVPKNPLILSCDAEGHTLSWASCHPCFELQNNTRQEMILEKCQWECTSPPAEFSICLHGDQTNSPCFNFTTTPEMSINGSLISRLDESMCSHMWYDVVHEEVIYQQLTCPSTCQMNCHVSGLTPCQNVDETGNITFWLYITIRMLAMFFMAPAFTMVDAAMLAVVEQYQGDFGKQRILATLGLGFTPLVAGFLVDYHSSVVG</sequence>
<evidence type="ECO:0000313" key="8">
    <source>
        <dbReference type="EMBL" id="CAL4114181.1"/>
    </source>
</evidence>
<evidence type="ECO:0000256" key="4">
    <source>
        <dbReference type="ARBA" id="ARBA00022989"/>
    </source>
</evidence>
<reference evidence="8 9" key="1">
    <citation type="submission" date="2024-05" db="EMBL/GenBank/DDBJ databases">
        <authorList>
            <person name="Wallberg A."/>
        </authorList>
    </citation>
    <scope>NUCLEOTIDE SEQUENCE [LARGE SCALE GENOMIC DNA]</scope>
</reference>
<feature type="non-terminal residue" evidence="8">
    <location>
        <position position="338"/>
    </location>
</feature>
<dbReference type="GO" id="GO:0016020">
    <property type="term" value="C:membrane"/>
    <property type="evidence" value="ECO:0007669"/>
    <property type="project" value="UniProtKB-SubCell"/>
</dbReference>
<evidence type="ECO:0000259" key="7">
    <source>
        <dbReference type="Pfam" id="PF12832"/>
    </source>
</evidence>
<dbReference type="InterPro" id="IPR036259">
    <property type="entry name" value="MFS_trans_sf"/>
</dbReference>
<dbReference type="InterPro" id="IPR051717">
    <property type="entry name" value="MFS_MFSD6"/>
</dbReference>
<evidence type="ECO:0000256" key="5">
    <source>
        <dbReference type="ARBA" id="ARBA00023136"/>
    </source>
</evidence>
<keyword evidence="3 6" id="KW-0812">Transmembrane</keyword>
<dbReference type="PANTHER" id="PTHR16172:SF41">
    <property type="entry name" value="MAJOR FACILITATOR SUPERFAMILY DOMAIN-CONTAINING PROTEIN 6-LIKE"/>
    <property type="match status" value="1"/>
</dbReference>